<sequence>MKVFIICLYYIVKEGIFMDDDRIVDFNVLKNKAREKDVEKFEDYVYGLSYDMSQGKLTMADFSEKIQKYMEKNNISHEKLFNIQKELMKRYGFNIEDIEKQMKSMGIDISSLEKGNDYETIRKTLSFQEKYKKDIGNVLMTTYTINNSVNNLSIFISEEKVILESTGKINLQDTELNEFLCSYKKILKDKKLMIYLCENMGVFEY</sequence>
<dbReference type="Pfam" id="PF12983">
    <property type="entry name" value="DUF3867"/>
    <property type="match status" value="1"/>
</dbReference>
<dbReference type="HOGENOM" id="CLU_123774_0_0_9"/>
<dbReference type="InterPro" id="IPR024218">
    <property type="entry name" value="DUF3867"/>
</dbReference>
<reference evidence="2" key="1">
    <citation type="submission" date="2005-09" db="EMBL/GenBank/DDBJ databases">
        <title>Complete genome sequence of Clostridium kluyveri and comparative genomics of Clostridia species.</title>
        <authorList>
            <person name="Inui M."/>
            <person name="Nonaka H."/>
            <person name="Shinoda Y."/>
            <person name="Ikenaga Y."/>
            <person name="Abe M."/>
            <person name="Naito K."/>
            <person name="Vertes A.A."/>
            <person name="Yukawa H."/>
        </authorList>
    </citation>
    <scope>NUCLEOTIDE SEQUENCE [LARGE SCALE GENOMIC DNA]</scope>
    <source>
        <strain evidence="2">NBRC 12016</strain>
    </source>
</reference>
<dbReference type="AlphaFoldDB" id="B9E0Q5"/>
<evidence type="ECO:0008006" key="3">
    <source>
        <dbReference type="Google" id="ProtNLM"/>
    </source>
</evidence>
<protein>
    <recommendedName>
        <fullName evidence="3">DUF3867 domain-containing protein</fullName>
    </recommendedName>
</protein>
<evidence type="ECO:0000313" key="2">
    <source>
        <dbReference type="Proteomes" id="UP000007969"/>
    </source>
</evidence>
<accession>B9E0Q5</accession>
<dbReference type="Proteomes" id="UP000007969">
    <property type="component" value="Chromosome"/>
</dbReference>
<name>B9E0Q5_CLOK1</name>
<dbReference type="EMBL" id="AP009049">
    <property type="protein sequence ID" value="BAH06080.1"/>
    <property type="molecule type" value="Genomic_DNA"/>
</dbReference>
<evidence type="ECO:0000313" key="1">
    <source>
        <dbReference type="EMBL" id="BAH06080.1"/>
    </source>
</evidence>
<dbReference type="KEGG" id="ckr:CKR_1029"/>
<gene>
    <name evidence="1" type="ordered locus">CKR_1029</name>
</gene>
<organism evidence="1 2">
    <name type="scientific">Clostridium kluyveri (strain NBRC 12016)</name>
    <dbReference type="NCBI Taxonomy" id="583346"/>
    <lineage>
        <taxon>Bacteria</taxon>
        <taxon>Bacillati</taxon>
        <taxon>Bacillota</taxon>
        <taxon>Clostridia</taxon>
        <taxon>Eubacteriales</taxon>
        <taxon>Clostridiaceae</taxon>
        <taxon>Clostridium</taxon>
    </lineage>
</organism>
<proteinExistence type="predicted"/>